<dbReference type="InterPro" id="IPR016181">
    <property type="entry name" value="Acyl_CoA_acyltransferase"/>
</dbReference>
<dbReference type="PROSITE" id="PS51186">
    <property type="entry name" value="GNAT"/>
    <property type="match status" value="1"/>
</dbReference>
<dbReference type="PANTHER" id="PTHR13947">
    <property type="entry name" value="GNAT FAMILY N-ACETYLTRANSFERASE"/>
    <property type="match status" value="1"/>
</dbReference>
<dbReference type="EMBL" id="CAJQZC010000001">
    <property type="protein sequence ID" value="CAG4886753.1"/>
    <property type="molecule type" value="Genomic_DNA"/>
</dbReference>
<sequence length="159" mass="17326">MRIRKADAADLVEIQTLLRANGLPVDDVTGLLIEGFLVAEDTDGSIVGSAGLEPLGSSVLLRSLAVASEIRGTGVARELVARLEENARSLGRLEVWLLTSTAERFFEVVGYERISRGEAPGNVRLCRQFAVLCPSTAACMRKRLLPNSFPYVNERPQSR</sequence>
<dbReference type="Gene3D" id="3.40.630.30">
    <property type="match status" value="1"/>
</dbReference>
<organism evidence="3 4">
    <name type="scientific">Paraburkholderia saeva</name>
    <dbReference type="NCBI Taxonomy" id="2777537"/>
    <lineage>
        <taxon>Bacteria</taxon>
        <taxon>Pseudomonadati</taxon>
        <taxon>Pseudomonadota</taxon>
        <taxon>Betaproteobacteria</taxon>
        <taxon>Burkholderiales</taxon>
        <taxon>Burkholderiaceae</taxon>
        <taxon>Paraburkholderia</taxon>
    </lineage>
</organism>
<keyword evidence="4" id="KW-1185">Reference proteome</keyword>
<dbReference type="InterPro" id="IPR000182">
    <property type="entry name" value="GNAT_dom"/>
</dbReference>
<dbReference type="SUPFAM" id="SSF55729">
    <property type="entry name" value="Acyl-CoA N-acyltransferases (Nat)"/>
    <property type="match status" value="1"/>
</dbReference>
<dbReference type="PANTHER" id="PTHR13947:SF37">
    <property type="entry name" value="LD18367P"/>
    <property type="match status" value="1"/>
</dbReference>
<protein>
    <recommendedName>
        <fullName evidence="2">N-acetyltransferase domain-containing protein</fullName>
    </recommendedName>
</protein>
<evidence type="ECO:0000313" key="4">
    <source>
        <dbReference type="Proteomes" id="UP000789704"/>
    </source>
</evidence>
<dbReference type="AlphaFoldDB" id="A0A9N8RS68"/>
<comment type="caution">
    <text evidence="3">The sequence shown here is derived from an EMBL/GenBank/DDBJ whole genome shotgun (WGS) entry which is preliminary data.</text>
</comment>
<gene>
    <name evidence="3" type="ORF">LMG31841_00255</name>
</gene>
<dbReference type="Pfam" id="PF13508">
    <property type="entry name" value="Acetyltransf_7"/>
    <property type="match status" value="1"/>
</dbReference>
<name>A0A9N8RS68_9BURK</name>
<proteinExistence type="predicted"/>
<dbReference type="CDD" id="cd04301">
    <property type="entry name" value="NAT_SF"/>
    <property type="match status" value="1"/>
</dbReference>
<dbReference type="RefSeq" id="WP_228874332.1">
    <property type="nucleotide sequence ID" value="NZ_CAJQYX010000027.1"/>
</dbReference>
<dbReference type="GO" id="GO:0008080">
    <property type="term" value="F:N-acetyltransferase activity"/>
    <property type="evidence" value="ECO:0007669"/>
    <property type="project" value="InterPro"/>
</dbReference>
<dbReference type="Proteomes" id="UP000789704">
    <property type="component" value="Unassembled WGS sequence"/>
</dbReference>
<accession>A0A9N8RS68</accession>
<feature type="domain" description="N-acetyltransferase" evidence="2">
    <location>
        <begin position="1"/>
        <end position="145"/>
    </location>
</feature>
<reference evidence="3" key="1">
    <citation type="submission" date="2021-04" db="EMBL/GenBank/DDBJ databases">
        <authorList>
            <person name="Vanwijnsberghe S."/>
        </authorList>
    </citation>
    <scope>NUCLEOTIDE SEQUENCE</scope>
    <source>
        <strain evidence="3">LMG 31841</strain>
    </source>
</reference>
<dbReference type="NCBIfam" id="NF040501">
    <property type="entry name" value="resist_ArsN2"/>
    <property type="match status" value="1"/>
</dbReference>
<evidence type="ECO:0000259" key="2">
    <source>
        <dbReference type="PROSITE" id="PS51186"/>
    </source>
</evidence>
<dbReference type="InterPro" id="IPR050769">
    <property type="entry name" value="NAT_camello-type"/>
</dbReference>
<evidence type="ECO:0000313" key="3">
    <source>
        <dbReference type="EMBL" id="CAG4886753.1"/>
    </source>
</evidence>
<keyword evidence="1" id="KW-0808">Transferase</keyword>
<evidence type="ECO:0000256" key="1">
    <source>
        <dbReference type="ARBA" id="ARBA00022679"/>
    </source>
</evidence>